<dbReference type="NCBIfam" id="NF037979">
    <property type="entry name" value="Na_transp"/>
    <property type="match status" value="1"/>
</dbReference>
<dbReference type="AlphaFoldDB" id="A0A6M8T1P0"/>
<proteinExistence type="inferred from homology"/>
<evidence type="ECO:0000313" key="8">
    <source>
        <dbReference type="EMBL" id="QKJ67907.1"/>
    </source>
</evidence>
<accession>A0A6M8T1P0</accession>
<gene>
    <name evidence="8" type="ORF">HQN60_14910</name>
</gene>
<feature type="transmembrane region" description="Helical" evidence="7">
    <location>
        <begin position="173"/>
        <end position="193"/>
    </location>
</feature>
<feature type="transmembrane region" description="Helical" evidence="7">
    <location>
        <begin position="213"/>
        <end position="235"/>
    </location>
</feature>
<keyword evidence="5 7" id="KW-0472">Membrane</keyword>
<dbReference type="GO" id="GO:0015293">
    <property type="term" value="F:symporter activity"/>
    <property type="evidence" value="ECO:0007669"/>
    <property type="project" value="UniProtKB-KW"/>
</dbReference>
<dbReference type="InterPro" id="IPR037272">
    <property type="entry name" value="SNS_sf"/>
</dbReference>
<dbReference type="InterPro" id="IPR047218">
    <property type="entry name" value="YocR/YhdH-like"/>
</dbReference>
<dbReference type="PROSITE" id="PS00610">
    <property type="entry name" value="NA_NEUROTRAN_SYMP_1"/>
    <property type="match status" value="1"/>
</dbReference>
<feature type="transmembrane region" description="Helical" evidence="7">
    <location>
        <begin position="247"/>
        <end position="271"/>
    </location>
</feature>
<feature type="transmembrane region" description="Helical" evidence="7">
    <location>
        <begin position="382"/>
        <end position="400"/>
    </location>
</feature>
<dbReference type="PANTHER" id="PTHR42948:SF1">
    <property type="entry name" value="TRANSPORTER"/>
    <property type="match status" value="1"/>
</dbReference>
<keyword evidence="9" id="KW-1185">Reference proteome</keyword>
<dbReference type="PRINTS" id="PR00176">
    <property type="entry name" value="NANEUSMPORT"/>
</dbReference>
<evidence type="ECO:0000256" key="3">
    <source>
        <dbReference type="ARBA" id="ARBA00022692"/>
    </source>
</evidence>
<dbReference type="PROSITE" id="PS50267">
    <property type="entry name" value="NA_NEUROTRAN_SYMP_3"/>
    <property type="match status" value="1"/>
</dbReference>
<dbReference type="GO" id="GO:0016020">
    <property type="term" value="C:membrane"/>
    <property type="evidence" value="ECO:0007669"/>
    <property type="project" value="UniProtKB-SubCell"/>
</dbReference>
<evidence type="ECO:0000256" key="7">
    <source>
        <dbReference type="SAM" id="Phobius"/>
    </source>
</evidence>
<feature type="transmembrane region" description="Helical" evidence="7">
    <location>
        <begin position="420"/>
        <end position="437"/>
    </location>
</feature>
<dbReference type="Pfam" id="PF00209">
    <property type="entry name" value="SNF"/>
    <property type="match status" value="2"/>
</dbReference>
<evidence type="ECO:0000256" key="2">
    <source>
        <dbReference type="ARBA" id="ARBA00022448"/>
    </source>
</evidence>
<dbReference type="KEGG" id="dee:HQN60_14910"/>
<feature type="transmembrane region" description="Helical" evidence="7">
    <location>
        <begin position="143"/>
        <end position="161"/>
    </location>
</feature>
<dbReference type="EMBL" id="CP054143">
    <property type="protein sequence ID" value="QKJ67907.1"/>
    <property type="molecule type" value="Genomic_DNA"/>
</dbReference>
<keyword evidence="4 7" id="KW-1133">Transmembrane helix</keyword>
<dbReference type="CDD" id="cd10336">
    <property type="entry name" value="SLC6sbd_Tyt1-Like"/>
    <property type="match status" value="1"/>
</dbReference>
<evidence type="ECO:0000256" key="4">
    <source>
        <dbReference type="ARBA" id="ARBA00022989"/>
    </source>
</evidence>
<comment type="similarity">
    <text evidence="6">Belongs to the sodium:neurotransmitter symporter (SNF) (TC 2.A.22) family.</text>
</comment>
<feature type="transmembrane region" description="Helical" evidence="7">
    <location>
        <begin position="12"/>
        <end position="30"/>
    </location>
</feature>
<keyword evidence="6" id="KW-0769">Symport</keyword>
<evidence type="ECO:0000256" key="1">
    <source>
        <dbReference type="ARBA" id="ARBA00004141"/>
    </source>
</evidence>
<dbReference type="InterPro" id="IPR000175">
    <property type="entry name" value="Na/ntran_symport"/>
</dbReference>
<dbReference type="SUPFAM" id="SSF161070">
    <property type="entry name" value="SNF-like"/>
    <property type="match status" value="1"/>
</dbReference>
<sequence>MARSEWGSKIGFILAASGSAVGLGAIWKFPYVAGQNGGGAFLLVYLAITFSIGVAMLLAEMVIGRAAGLSAVGAFRTLAGPAWAWVGRMGLLCIFTIFSFYSVIGGWTLMYIGEALSGAALAKDTAYLGQHFTSLIADPVNSIAYLIAFVGLTAAIVVGGVQKGIESVSKVLMPLLFVLMLVLIARALTLPGAMEGVMWFVTPDWSKVNDSMFIDALGLACFSLSVGCGTMIAYGSYLGRDIQLGGAAVWVAALAVIACLLAGLMVLPAVFAFGMDPAAGPGLTFITMPAVFASMPGGQFFAVAFFCLLLVAALTSSISMLEPIVSFLIDEFHWSRKTAVIVSLCAVILAAIPAALSFGIWSDAKLFNRTTFELMDYLASNLLLPLGGMASAICVGWVIWQRSSAEITQQDTRAPWLPVFRLTSAVVAPALIAWVFVKGL</sequence>
<dbReference type="PANTHER" id="PTHR42948">
    <property type="entry name" value="TRANSPORTER"/>
    <property type="match status" value="1"/>
</dbReference>
<evidence type="ECO:0000256" key="5">
    <source>
        <dbReference type="ARBA" id="ARBA00023136"/>
    </source>
</evidence>
<dbReference type="Proteomes" id="UP000504844">
    <property type="component" value="Chromosome"/>
</dbReference>
<protein>
    <recommendedName>
        <fullName evidence="6">Transporter</fullName>
    </recommendedName>
</protein>
<evidence type="ECO:0000313" key="9">
    <source>
        <dbReference type="Proteomes" id="UP000504844"/>
    </source>
</evidence>
<name>A0A6M8T1P0_9NEIS</name>
<feature type="transmembrane region" description="Helical" evidence="7">
    <location>
        <begin position="42"/>
        <end position="63"/>
    </location>
</feature>
<reference evidence="8 9" key="1">
    <citation type="submission" date="2020-05" db="EMBL/GenBank/DDBJ databases">
        <title>Complete genome sequence of Deefgea sp. D17.</title>
        <authorList>
            <person name="Bae J.-W."/>
            <person name="Han J.E."/>
        </authorList>
    </citation>
    <scope>NUCLEOTIDE SEQUENCE [LARGE SCALE GENOMIC DNA]</scope>
    <source>
        <strain evidence="8 9">D17</strain>
    </source>
</reference>
<feature type="transmembrane region" description="Helical" evidence="7">
    <location>
        <begin position="300"/>
        <end position="320"/>
    </location>
</feature>
<organism evidence="8 9">
    <name type="scientific">Deefgea piscis</name>
    <dbReference type="NCBI Taxonomy" id="2739061"/>
    <lineage>
        <taxon>Bacteria</taxon>
        <taxon>Pseudomonadati</taxon>
        <taxon>Pseudomonadota</taxon>
        <taxon>Betaproteobacteria</taxon>
        <taxon>Neisseriales</taxon>
        <taxon>Chitinibacteraceae</taxon>
        <taxon>Deefgea</taxon>
    </lineage>
</organism>
<evidence type="ECO:0000256" key="6">
    <source>
        <dbReference type="RuleBase" id="RU003732"/>
    </source>
</evidence>
<feature type="transmembrane region" description="Helical" evidence="7">
    <location>
        <begin position="340"/>
        <end position="361"/>
    </location>
</feature>
<dbReference type="RefSeq" id="WP_173534408.1">
    <property type="nucleotide sequence ID" value="NZ_CP054143.1"/>
</dbReference>
<feature type="transmembrane region" description="Helical" evidence="7">
    <location>
        <begin position="83"/>
        <end position="104"/>
    </location>
</feature>
<comment type="subcellular location">
    <subcellularLocation>
        <location evidence="1">Membrane</location>
        <topology evidence="1">Multi-pass membrane protein</topology>
    </subcellularLocation>
</comment>
<keyword evidence="2 6" id="KW-0813">Transport</keyword>
<keyword evidence="3 6" id="KW-0812">Transmembrane</keyword>